<evidence type="ECO:0000256" key="2">
    <source>
        <dbReference type="SAM" id="SignalP"/>
    </source>
</evidence>
<feature type="signal peptide" evidence="2">
    <location>
        <begin position="1"/>
        <end position="15"/>
    </location>
</feature>
<dbReference type="EMBL" id="KZ852039">
    <property type="protein sequence ID" value="RDH35834.1"/>
    <property type="molecule type" value="Genomic_DNA"/>
</dbReference>
<feature type="chain" id="PRO_5017703710" evidence="2">
    <location>
        <begin position="16"/>
        <end position="219"/>
    </location>
</feature>
<dbReference type="Proteomes" id="UP000253729">
    <property type="component" value="Unassembled WGS sequence"/>
</dbReference>
<feature type="compositionally biased region" description="Polar residues" evidence="1">
    <location>
        <begin position="183"/>
        <end position="192"/>
    </location>
</feature>
<protein>
    <submittedName>
        <fullName evidence="3">Uncharacterized protein</fullName>
    </submittedName>
</protein>
<evidence type="ECO:0000313" key="4">
    <source>
        <dbReference type="Proteomes" id="UP000253729"/>
    </source>
</evidence>
<evidence type="ECO:0000256" key="1">
    <source>
        <dbReference type="SAM" id="MobiDB-lite"/>
    </source>
</evidence>
<name>A0A3F3Q9E6_9EURO</name>
<reference evidence="3 4" key="1">
    <citation type="submission" date="2018-07" db="EMBL/GenBank/DDBJ databases">
        <title>The genomes of Aspergillus section Nigri reveals drivers in fungal speciation.</title>
        <authorList>
            <consortium name="DOE Joint Genome Institute"/>
            <person name="Vesth T.C."/>
            <person name="Nybo J."/>
            <person name="Theobald S."/>
            <person name="Brandl J."/>
            <person name="Frisvad J.C."/>
            <person name="Nielsen K.F."/>
            <person name="Lyhne E.K."/>
            <person name="Kogle M.E."/>
            <person name="Kuo A."/>
            <person name="Riley R."/>
            <person name="Clum A."/>
            <person name="Nolan M."/>
            <person name="Lipzen A."/>
            <person name="Salamov A."/>
            <person name="Henrissat B."/>
            <person name="Wiebenga A."/>
            <person name="De vries R.P."/>
            <person name="Grigoriev I.V."/>
            <person name="Mortensen U.H."/>
            <person name="Andersen M.R."/>
            <person name="Baker S.E."/>
        </authorList>
    </citation>
    <scope>NUCLEOTIDE SEQUENCE [LARGE SCALE GENOMIC DNA]</scope>
    <source>
        <strain evidence="3 4">CBS 139.54b</strain>
    </source>
</reference>
<dbReference type="RefSeq" id="XP_026628856.1">
    <property type="nucleotide sequence ID" value="XM_026774989.1"/>
</dbReference>
<gene>
    <name evidence="3" type="ORF">BDQ94DRAFT_185846</name>
</gene>
<keyword evidence="4" id="KW-1185">Reference proteome</keyword>
<dbReference type="AlphaFoldDB" id="A0A3F3Q9E6"/>
<proteinExistence type="predicted"/>
<keyword evidence="2" id="KW-0732">Signal</keyword>
<dbReference type="GeneID" id="38143345"/>
<feature type="compositionally biased region" description="Low complexity" evidence="1">
    <location>
        <begin position="162"/>
        <end position="182"/>
    </location>
</feature>
<sequence>MSFKLLVLFSTTALATLDDGTNLVTPVVKTVTTYEAVTGSPVTTAVTKTMTSYIDPIESYLVSELEALEPTYPSRVESVLDTAIPSTWAERMSSDQSFSKSVADAAASGILPVWYSSLPSDVKYVMTSDQAVYKSEISALPWPPETFVTGSGSFLTSTPVSSSISSSSSSTGSSTSDPSTETQASETSSVSTGGAPVPTGNLAVTIAGAAGVLGLALAL</sequence>
<organism evidence="3 4">
    <name type="scientific">Aspergillus welwitschiae</name>
    <dbReference type="NCBI Taxonomy" id="1341132"/>
    <lineage>
        <taxon>Eukaryota</taxon>
        <taxon>Fungi</taxon>
        <taxon>Dikarya</taxon>
        <taxon>Ascomycota</taxon>
        <taxon>Pezizomycotina</taxon>
        <taxon>Eurotiomycetes</taxon>
        <taxon>Eurotiomycetidae</taxon>
        <taxon>Eurotiales</taxon>
        <taxon>Aspergillaceae</taxon>
        <taxon>Aspergillus</taxon>
        <taxon>Aspergillus subgen. Circumdati</taxon>
    </lineage>
</organism>
<feature type="region of interest" description="Disordered" evidence="1">
    <location>
        <begin position="162"/>
        <end position="195"/>
    </location>
</feature>
<accession>A0A3F3Q9E6</accession>
<evidence type="ECO:0000313" key="3">
    <source>
        <dbReference type="EMBL" id="RDH35834.1"/>
    </source>
</evidence>